<feature type="compositionally biased region" description="Basic and acidic residues" evidence="2">
    <location>
        <begin position="931"/>
        <end position="948"/>
    </location>
</feature>
<keyword evidence="5" id="KW-1185">Reference proteome</keyword>
<feature type="compositionally biased region" description="Polar residues" evidence="2">
    <location>
        <begin position="426"/>
        <end position="448"/>
    </location>
</feature>
<comment type="caution">
    <text evidence="4">The sequence shown here is derived from an EMBL/GenBank/DDBJ whole genome shotgun (WGS) entry which is preliminary data.</text>
</comment>
<protein>
    <submittedName>
        <fullName evidence="4">Retrovirus-related Pol polyprotein from transposon RE2 (Retro element 2) (AtRE2)</fullName>
    </submittedName>
</protein>
<dbReference type="Proteomes" id="UP001642464">
    <property type="component" value="Unassembled WGS sequence"/>
</dbReference>
<keyword evidence="3" id="KW-0472">Membrane</keyword>
<feature type="coiled-coil region" evidence="1">
    <location>
        <begin position="1988"/>
        <end position="2029"/>
    </location>
</feature>
<evidence type="ECO:0000256" key="1">
    <source>
        <dbReference type="SAM" id="Coils"/>
    </source>
</evidence>
<feature type="compositionally biased region" description="Low complexity" evidence="2">
    <location>
        <begin position="1112"/>
        <end position="1146"/>
    </location>
</feature>
<sequence>MSLPQTSGIPLTEYRKDCPPGWGPGDSDYPLKLYFERLRMWYRLYDGADETVGPLIAGRLVGRAQTIALQLRLPDPHGNVDVGDAALVRLAVDEVRDPMNPNIILQQHIPSGVSALCRALRDAFGEADQLQVTKSLEEFFDCRRGRLSLQEFSVEWSMKLDQAILHAGLQLNAVARTFLFFRAAQLPQKHVDDIMMQLQGDMNRFDEARALALRLAHRQPEGVSSHYEAADYYGIEDEYEQSWHTGVSTYWDEYHDADDGYTADWKDYDSGWSQYAFEAEEFYDPESYYDEEAWYDESWNEEPETTEEAAHVDDENFYQGGKTFNLGCSICGSKWHSASTCPMSKGSSKGYGKSKGKGGKSFSRFGKGKGKSKGKHKGQFHRPYGQSFKGRGKGYGRKGYWTSGESSPQRRQEQQLRHAREGLQLNLMSSPSQAVNPPTAVTSPSMTSDEPDLLRLPRPVRLSTPPDGTSGGGAEATSASSAKHLNFPVQVNQSSETDTINSYHLIHGIKRRGLLVDPGAAAGLIGSETLRDLICECLTPQGLQDQIQWRERTTSVTGISGKGDETMAEVSFRFALGPEKTGTFTGDVLGGDGSLCPPLISNPSLRSLRAVICSSWFENGDGLLVCPSDDGKPENSTMIRLLLTDSGHYIIPMDVSPSVKDTEQKKARTFLHSTFEITSQQWQDVRAQNKYCFKVDQNVNDQEDLERNEKKNDSNTLTTSMAENATMPVIQATSSTPSSTSSTMPVILATPDSTSPTTGTMPVILATTSPSSTTSSTLPVMTGKDHWKKVENQWHRIHVRPRTALFSPAHGKFPDILDNIYEKRETHVHYVNGEDDTILDTWQVPEAQQPLRQKWTGVTIFEIKQKEQTCDVGEIYIGDREDHNFAEDELAAYEKDTFPEHITEEKRRYLEKFYKAVPEEFYTKLKRKPEHPKSKESKEEQKKTDLRENFRQEALSSKKVNEGTLATIPEIGLTTEQTSLLKYSLMKILQYSMEEFDDPESKNPDYMHWVTDPVVLSWTRSIFENHLKIAGICALIKPWTKPTPTPKLRPDSAFLRLMIRGTIAQWRMMPIEDLRDLSHSQCHEPVDFDEDWLICFFGVYPSLPSRPKAAVPSTPAGAPDTPAAAPHTPAGAPKTPAMAPGTPAAPEAEPIVPLPEEIQEELLPQPYEEARIEPVQPGDQPTALKHLTLKRILHQALDNVCHIYFYFYTMYGEEPMQRPAPVTTRQMPDQSMPHPMNEDGDVEIGDNLKRDAPDSRTIIMAPEKKKQRIHFSITEQQLLMQSVHWMLRRPLQVQYESPEVLLQENTFYNYTLEYSTDTVQKKSIKPGYLFHFSSKTTMTLHVDLRTQEILKVDTETDVLTEAQLIAHWPLFEKSDADEIVESLDVSGAFLKGLSFHQVRKLLNEKGHNCPQRTVIVIPPANVWRHLAAVNPKFNVSEEKMSDWVLLAKKPIYGLVDAPLAWQLCLHQFIEANGGLPSYFDENMFMWKNEQGKITALMTTHVDDLAIASDSQQLDKFHSDFQKQFGKVSRQVMPFQHCGCRYTSVPCGIRIDQEEFTENLKIVDVQKSSDEERTLTPEEVTQYRSQLGALLWLTATRLDLISDVCQLQTFVTQAKVKHLKAANNVVKRAKDPRFKSLGLVYRHLDPNRPWRIMCIHDASAASKGRVYAHEGILILLAHDTLDLEDKCFSISGEDFPCSRFGGSAHILWAQGNKAKRVSYSTSHGETLAAINGMESASLIALRLGELLVQERKPTLQRLAALQERGVPFLPVDAYTDCRDFFELSTGVKTMPQDKSQRIYIMAHREARLCGRLRWLILIPTECMTSDALTKPMISASLNELMSSGVVRFFNVQKHPILARRLPPVDDIDEGKLMTPDRELLSAFAYAAWTIKPNAGFSFLCLSALLTQATATTVGDTKEESDYGAFKMLIIFTSVIAIVLWIAMKHMVEKMLSAFNKREAEQSCERPAHFETSEQKTQTETSFQEHPQNVTELEEHLARQRDENQKLREENKNLQAQVTRWQKRVDMLSDRIAELNQWPQDDETRILKARVLEHRQYCPCNRSVYITDHGDCFHNSKECSKLKIARSVYEKRACQNCASVTL</sequence>
<feature type="region of interest" description="Disordered" evidence="2">
    <location>
        <begin position="1108"/>
        <end position="1146"/>
    </location>
</feature>
<feature type="region of interest" description="Disordered" evidence="2">
    <location>
        <begin position="342"/>
        <end position="482"/>
    </location>
</feature>
<proteinExistence type="predicted"/>
<organism evidence="4 5">
    <name type="scientific">Durusdinium trenchii</name>
    <dbReference type="NCBI Taxonomy" id="1381693"/>
    <lineage>
        <taxon>Eukaryota</taxon>
        <taxon>Sar</taxon>
        <taxon>Alveolata</taxon>
        <taxon>Dinophyceae</taxon>
        <taxon>Suessiales</taxon>
        <taxon>Symbiodiniaceae</taxon>
        <taxon>Durusdinium</taxon>
    </lineage>
</organism>
<keyword evidence="3" id="KW-1133">Transmembrane helix</keyword>
<feature type="compositionally biased region" description="Low complexity" evidence="2">
    <location>
        <begin position="1973"/>
        <end position="1983"/>
    </location>
</feature>
<reference evidence="4 5" key="1">
    <citation type="submission" date="2024-02" db="EMBL/GenBank/DDBJ databases">
        <authorList>
            <person name="Chen Y."/>
            <person name="Shah S."/>
            <person name="Dougan E. K."/>
            <person name="Thang M."/>
            <person name="Chan C."/>
        </authorList>
    </citation>
    <scope>NUCLEOTIDE SEQUENCE [LARGE SCALE GENOMIC DNA]</scope>
</reference>
<feature type="compositionally biased region" description="Low complexity" evidence="2">
    <location>
        <begin position="454"/>
        <end position="468"/>
    </location>
</feature>
<accession>A0ABP0L495</accession>
<gene>
    <name evidence="4" type="ORF">SCF082_LOCUS20485</name>
</gene>
<feature type="compositionally biased region" description="Basic and acidic residues" evidence="2">
    <location>
        <begin position="1961"/>
        <end position="1972"/>
    </location>
</feature>
<feature type="compositionally biased region" description="Basic and acidic residues" evidence="2">
    <location>
        <begin position="408"/>
        <end position="421"/>
    </location>
</feature>
<keyword evidence="3" id="KW-0812">Transmembrane</keyword>
<feature type="region of interest" description="Disordered" evidence="2">
    <location>
        <begin position="1219"/>
        <end position="1241"/>
    </location>
</feature>
<dbReference type="EMBL" id="CAXAMM010014324">
    <property type="protein sequence ID" value="CAK9033439.1"/>
    <property type="molecule type" value="Genomic_DNA"/>
</dbReference>
<evidence type="ECO:0000256" key="2">
    <source>
        <dbReference type="SAM" id="MobiDB-lite"/>
    </source>
</evidence>
<feature type="transmembrane region" description="Helical" evidence="3">
    <location>
        <begin position="1921"/>
        <end position="1941"/>
    </location>
</feature>
<evidence type="ECO:0000256" key="3">
    <source>
        <dbReference type="SAM" id="Phobius"/>
    </source>
</evidence>
<feature type="region of interest" description="Disordered" evidence="2">
    <location>
        <begin position="1961"/>
        <end position="1987"/>
    </location>
</feature>
<name>A0ABP0L495_9DINO</name>
<evidence type="ECO:0000313" key="5">
    <source>
        <dbReference type="Proteomes" id="UP001642464"/>
    </source>
</evidence>
<keyword evidence="1" id="KW-0175">Coiled coil</keyword>
<evidence type="ECO:0000313" key="4">
    <source>
        <dbReference type="EMBL" id="CAK9033439.1"/>
    </source>
</evidence>
<feature type="region of interest" description="Disordered" evidence="2">
    <location>
        <begin position="925"/>
        <end position="948"/>
    </location>
</feature>
<feature type="compositionally biased region" description="Basic residues" evidence="2">
    <location>
        <begin position="366"/>
        <end position="380"/>
    </location>
</feature>